<evidence type="ECO:0000313" key="2">
    <source>
        <dbReference type="EMBL" id="MFC7278711.1"/>
    </source>
</evidence>
<feature type="transmembrane region" description="Helical" evidence="1">
    <location>
        <begin position="304"/>
        <end position="323"/>
    </location>
</feature>
<reference evidence="3" key="1">
    <citation type="journal article" date="2019" name="Int. J. Syst. Evol. Microbiol.">
        <title>The Global Catalogue of Microorganisms (GCM) 10K type strain sequencing project: providing services to taxonomists for standard genome sequencing and annotation.</title>
        <authorList>
            <consortium name="The Broad Institute Genomics Platform"/>
            <consortium name="The Broad Institute Genome Sequencing Center for Infectious Disease"/>
            <person name="Wu L."/>
            <person name="Ma J."/>
        </authorList>
    </citation>
    <scope>NUCLEOTIDE SEQUENCE [LARGE SCALE GENOMIC DNA]</scope>
    <source>
        <strain evidence="3">XZYJT-10</strain>
    </source>
</reference>
<feature type="transmembrane region" description="Helical" evidence="1">
    <location>
        <begin position="378"/>
        <end position="401"/>
    </location>
</feature>
<feature type="transmembrane region" description="Helical" evidence="1">
    <location>
        <begin position="735"/>
        <end position="757"/>
    </location>
</feature>
<keyword evidence="1" id="KW-1133">Transmembrane helix</keyword>
<keyword evidence="3" id="KW-1185">Reference proteome</keyword>
<accession>A0ABW2I1G5</accession>
<feature type="transmembrane region" description="Helical" evidence="1">
    <location>
        <begin position="259"/>
        <end position="284"/>
    </location>
</feature>
<feature type="transmembrane region" description="Helical" evidence="1">
    <location>
        <begin position="413"/>
        <end position="434"/>
    </location>
</feature>
<proteinExistence type="predicted"/>
<evidence type="ECO:0008006" key="4">
    <source>
        <dbReference type="Google" id="ProtNLM"/>
    </source>
</evidence>
<name>A0ABW2I1G5_9ACTN</name>
<feature type="transmembrane region" description="Helical" evidence="1">
    <location>
        <begin position="214"/>
        <end position="238"/>
    </location>
</feature>
<dbReference type="EMBL" id="JBHTBJ010000037">
    <property type="protein sequence ID" value="MFC7278711.1"/>
    <property type="molecule type" value="Genomic_DNA"/>
</dbReference>
<protein>
    <recommendedName>
        <fullName evidence="4">FtsX-like permease family protein</fullName>
    </recommendedName>
</protein>
<comment type="caution">
    <text evidence="2">The sequence shown here is derived from an EMBL/GenBank/DDBJ whole genome shotgun (WGS) entry which is preliminary data.</text>
</comment>
<keyword evidence="1" id="KW-0812">Transmembrane</keyword>
<feature type="transmembrane region" description="Helical" evidence="1">
    <location>
        <begin position="344"/>
        <end position="366"/>
    </location>
</feature>
<feature type="transmembrane region" description="Helical" evidence="1">
    <location>
        <begin position="657"/>
        <end position="679"/>
    </location>
</feature>
<evidence type="ECO:0000313" key="3">
    <source>
        <dbReference type="Proteomes" id="UP001596548"/>
    </source>
</evidence>
<feature type="transmembrane region" description="Helical" evidence="1">
    <location>
        <begin position="700"/>
        <end position="723"/>
    </location>
</feature>
<sequence>MGVLLLLGILLGGSLTSLAVVLSSAEKAIVDSARADVGHASYALQTGNPDATDALRSVAGAKPLQDENGDVVADGLSASVLVRTITDPSLRLGVVTKGTWPSRPGEVVLSQTTAEALGIAIGDTIQVRTGDRQRPGRVVGWSVDPADRTTSTLVQLTDDGATFRPTMWLSDESFFGITAVRPFLDDRTATYNSVDSLLEVAAKNRPHFLSAMRFVPTGCALLVGVLLLAVGAVLSGGWRRDADTLVAAGMPESHAWRRIVSVIFATVLIGEIAGSAAAALVVLVARGPISARLGQQWVEIAVPWPAVAVMLGLTMLAGLLAVPSVRAGARWLQRRTLQTAQRRWATLVGVAATAGGLACWLLLIYASGTLGRDRLASLSQLPAAVIAAALPYAIAPLLAWGLPTATRALMGNLLAGARSVTAAGALVALASSMWAAQNVYDANLGEALSSRLQPASSFVISDMPDSAVPALTALYREHGGNELISFRVPDEATATLRVTAAEVVACMGERHTQDPGDVTDCFSQDSAAPINRVLLGPEGSAQRADPHLVDGGKVGLLDFRTGDQTVSRLAETRAEADPVLGGNLPGLVVPLGGSVAEDFGLEPAGMSEVVLLDFTALEPRDQFFIRAAAIRLAPSADMQNGSDPTEYDRLRSVANTAAFLGALGTIVIVMLGGAGLIVGHTLTRRTLIDVGAAPGRRLSIVARWTAVPLITTLLTIPLAILTVSLAAQRTAASYGVLWILPGVAGATAAVFIGAAFLRTPRMDNE</sequence>
<dbReference type="RefSeq" id="WP_378975792.1">
    <property type="nucleotide sequence ID" value="NZ_JBHTBJ010000037.1"/>
</dbReference>
<dbReference type="Proteomes" id="UP001596548">
    <property type="component" value="Unassembled WGS sequence"/>
</dbReference>
<organism evidence="2 3">
    <name type="scientific">Paractinoplanes rhizophilus</name>
    <dbReference type="NCBI Taxonomy" id="1416877"/>
    <lineage>
        <taxon>Bacteria</taxon>
        <taxon>Bacillati</taxon>
        <taxon>Actinomycetota</taxon>
        <taxon>Actinomycetes</taxon>
        <taxon>Micromonosporales</taxon>
        <taxon>Micromonosporaceae</taxon>
        <taxon>Paractinoplanes</taxon>
    </lineage>
</organism>
<evidence type="ECO:0000256" key="1">
    <source>
        <dbReference type="SAM" id="Phobius"/>
    </source>
</evidence>
<keyword evidence="1" id="KW-0472">Membrane</keyword>
<gene>
    <name evidence="2" type="ORF">ACFQS1_32495</name>
</gene>